<accession>A0ABT2JIF2</accession>
<keyword evidence="2" id="KW-1185">Reference proteome</keyword>
<gene>
    <name evidence="1" type="ORF">JT362_31530</name>
</gene>
<organism evidence="1 2">
    <name type="scientific">Actinophytocola gossypii</name>
    <dbReference type="NCBI Taxonomy" id="2812003"/>
    <lineage>
        <taxon>Bacteria</taxon>
        <taxon>Bacillati</taxon>
        <taxon>Actinomycetota</taxon>
        <taxon>Actinomycetes</taxon>
        <taxon>Pseudonocardiales</taxon>
        <taxon>Pseudonocardiaceae</taxon>
    </lineage>
</organism>
<sequence length="51" mass="5583">MTGPVEPDPQTGETWIGVRIWHAPPERMLNLIPLTAVLNISPPGDRDHDAA</sequence>
<evidence type="ECO:0000313" key="2">
    <source>
        <dbReference type="Proteomes" id="UP001156441"/>
    </source>
</evidence>
<name>A0ABT2JIF2_9PSEU</name>
<dbReference type="RefSeq" id="WP_260195571.1">
    <property type="nucleotide sequence ID" value="NZ_JAFFZE010000027.1"/>
</dbReference>
<evidence type="ECO:0000313" key="1">
    <source>
        <dbReference type="EMBL" id="MCT2587660.1"/>
    </source>
</evidence>
<proteinExistence type="predicted"/>
<dbReference type="Proteomes" id="UP001156441">
    <property type="component" value="Unassembled WGS sequence"/>
</dbReference>
<comment type="caution">
    <text evidence="1">The sequence shown here is derived from an EMBL/GenBank/DDBJ whole genome shotgun (WGS) entry which is preliminary data.</text>
</comment>
<protein>
    <submittedName>
        <fullName evidence="1">Uncharacterized protein</fullName>
    </submittedName>
</protein>
<dbReference type="EMBL" id="JAFFZE010000027">
    <property type="protein sequence ID" value="MCT2587660.1"/>
    <property type="molecule type" value="Genomic_DNA"/>
</dbReference>
<reference evidence="1 2" key="1">
    <citation type="submission" date="2021-02" db="EMBL/GenBank/DDBJ databases">
        <title>Actinophytocola xerophila sp. nov., isolated from soil of cotton cropping field.</title>
        <authorList>
            <person name="Huang R."/>
            <person name="Chen X."/>
            <person name="Ge X."/>
            <person name="Liu W."/>
        </authorList>
    </citation>
    <scope>NUCLEOTIDE SEQUENCE [LARGE SCALE GENOMIC DNA]</scope>
    <source>
        <strain evidence="1 2">S1-96</strain>
    </source>
</reference>